<dbReference type="Proteomes" id="UP000317303">
    <property type="component" value="Unassembled WGS sequence"/>
</dbReference>
<dbReference type="EMBL" id="VLJV01000002">
    <property type="protein sequence ID" value="TWH15961.1"/>
    <property type="molecule type" value="Genomic_DNA"/>
</dbReference>
<dbReference type="AlphaFoldDB" id="A0A660CB73"/>
<organism evidence="1 2">
    <name type="scientific">Prauserella rugosa</name>
    <dbReference type="NCBI Taxonomy" id="43354"/>
    <lineage>
        <taxon>Bacteria</taxon>
        <taxon>Bacillati</taxon>
        <taxon>Actinomycetota</taxon>
        <taxon>Actinomycetes</taxon>
        <taxon>Pseudonocardiales</taxon>
        <taxon>Pseudonocardiaceae</taxon>
        <taxon>Prauserella</taxon>
    </lineage>
</organism>
<proteinExistence type="predicted"/>
<gene>
    <name evidence="1" type="ORF">JD82_04949</name>
</gene>
<evidence type="ECO:0000313" key="1">
    <source>
        <dbReference type="EMBL" id="TWH15961.1"/>
    </source>
</evidence>
<comment type="caution">
    <text evidence="1">The sequence shown here is derived from an EMBL/GenBank/DDBJ whole genome shotgun (WGS) entry which is preliminary data.</text>
</comment>
<protein>
    <submittedName>
        <fullName evidence="1">Uncharacterized protein</fullName>
    </submittedName>
</protein>
<evidence type="ECO:0000313" key="2">
    <source>
        <dbReference type="Proteomes" id="UP000317303"/>
    </source>
</evidence>
<name>A0A660CB73_9PSEU</name>
<accession>A0A660CB73</accession>
<reference evidence="1 2" key="1">
    <citation type="submission" date="2019-07" db="EMBL/GenBank/DDBJ databases">
        <title>R&amp;d 2014.</title>
        <authorList>
            <person name="Klenk H.-P."/>
        </authorList>
    </citation>
    <scope>NUCLEOTIDE SEQUENCE [LARGE SCALE GENOMIC DNA]</scope>
    <source>
        <strain evidence="1 2">DSM 43194</strain>
    </source>
</reference>
<sequence length="154" mass="17015">MIAQPRHAIPAFLNGHGVALTYWPEVDAAAPCLPMADSEHDPEDARVAGQLLMWAEQLRDENWDQPGFHRRALAALMVAQTTAGYDAIEHQLLAALIARMRHRAGMPPSGSVTDQWREQAYFETLRALELMAVETPPLTGQMYVRAVTDGSAPE</sequence>
<keyword evidence="2" id="KW-1185">Reference proteome</keyword>